<sequence>MHLDTWYIHRPTIRRETEVLAQWLNTDTGKFESQRCGSREDAEVLFDQLRDLGHHSDYTVFERTATVVITDWRPLDRAPNHGARGTAEHSR</sequence>
<proteinExistence type="predicted"/>
<organism evidence="1 2">
    <name type="scientific">Bailinhaonella thermotolerans</name>
    <dbReference type="NCBI Taxonomy" id="1070861"/>
    <lineage>
        <taxon>Bacteria</taxon>
        <taxon>Bacillati</taxon>
        <taxon>Actinomycetota</taxon>
        <taxon>Actinomycetes</taxon>
        <taxon>Streptosporangiales</taxon>
        <taxon>Streptosporangiaceae</taxon>
        <taxon>Bailinhaonella</taxon>
    </lineage>
</organism>
<protein>
    <submittedName>
        <fullName evidence="1">Uncharacterized protein</fullName>
    </submittedName>
</protein>
<evidence type="ECO:0000313" key="2">
    <source>
        <dbReference type="Proteomes" id="UP000265768"/>
    </source>
</evidence>
<evidence type="ECO:0000313" key="1">
    <source>
        <dbReference type="EMBL" id="RJL19570.1"/>
    </source>
</evidence>
<gene>
    <name evidence="1" type="ORF">D5H75_40235</name>
</gene>
<dbReference type="Proteomes" id="UP000265768">
    <property type="component" value="Unassembled WGS sequence"/>
</dbReference>
<accession>A0A3A4AGQ5</accession>
<dbReference type="AlphaFoldDB" id="A0A3A4AGQ5"/>
<dbReference type="RefSeq" id="WP_119931899.1">
    <property type="nucleotide sequence ID" value="NZ_QZEY01000036.1"/>
</dbReference>
<dbReference type="EMBL" id="QZEY01000036">
    <property type="protein sequence ID" value="RJL19570.1"/>
    <property type="molecule type" value="Genomic_DNA"/>
</dbReference>
<keyword evidence="2" id="KW-1185">Reference proteome</keyword>
<name>A0A3A4AGQ5_9ACTN</name>
<reference evidence="1 2" key="1">
    <citation type="submission" date="2018-09" db="EMBL/GenBank/DDBJ databases">
        <title>YIM 75507 draft genome.</title>
        <authorList>
            <person name="Tang S."/>
            <person name="Feng Y."/>
        </authorList>
    </citation>
    <scope>NUCLEOTIDE SEQUENCE [LARGE SCALE GENOMIC DNA]</scope>
    <source>
        <strain evidence="1 2">YIM 75507</strain>
    </source>
</reference>
<comment type="caution">
    <text evidence="1">The sequence shown here is derived from an EMBL/GenBank/DDBJ whole genome shotgun (WGS) entry which is preliminary data.</text>
</comment>